<proteinExistence type="predicted"/>
<evidence type="ECO:0000313" key="2">
    <source>
        <dbReference type="Proteomes" id="UP000653275"/>
    </source>
</evidence>
<dbReference type="Pfam" id="PF11140">
    <property type="entry name" value="DUF2913"/>
    <property type="match status" value="1"/>
</dbReference>
<sequence length="204" mass="22518">MKQNNTFTAEETLAALGHLAWCALVALRLAQLDGQALSPLMAHTFLMRWLGTAQRQKRFSRAIADEIEDLLRCGRQKGAGAQLQQRLEGVLAASNGPVQAQSELHRLTFAIDRLKSQGWVNAVVTDKEWRRESLRDEYAGERSLLVRKSELVRQFSDAGRLLGAVTFMTTGEPDTVRDTLSAFALLSEVAEPDLIIVKPSSDGA</sequence>
<organism evidence="1 2">
    <name type="scientific">Lelliottia amnigena</name>
    <name type="common">Enterobacter amnigenus</name>
    <dbReference type="NCBI Taxonomy" id="61646"/>
    <lineage>
        <taxon>Bacteria</taxon>
        <taxon>Pseudomonadati</taxon>
        <taxon>Pseudomonadota</taxon>
        <taxon>Gammaproteobacteria</taxon>
        <taxon>Enterobacterales</taxon>
        <taxon>Enterobacteriaceae</taxon>
        <taxon>Lelliottia</taxon>
    </lineage>
</organism>
<evidence type="ECO:0000313" key="1">
    <source>
        <dbReference type="EMBL" id="MBL5935265.1"/>
    </source>
</evidence>
<dbReference type="InterPro" id="IPR021316">
    <property type="entry name" value="DUF2913"/>
</dbReference>
<dbReference type="RefSeq" id="WP_202665859.1">
    <property type="nucleotide sequence ID" value="NZ_JAENMR010000005.1"/>
</dbReference>
<reference evidence="1" key="1">
    <citation type="submission" date="2020-12" db="EMBL/GenBank/DDBJ databases">
        <title>Draft genome sequence of Enterobacter spp., Lelliottia spp. and Serratia spp. isolated from drinking water reservoirs and lakes.</title>
        <authorList>
            <person name="Reitter C."/>
            <person name="Neuhaus K."/>
            <person name="Huegler M."/>
        </authorList>
    </citation>
    <scope>NUCLEOTIDE SEQUENCE</scope>
    <source>
        <strain evidence="1">TZW15</strain>
    </source>
</reference>
<protein>
    <submittedName>
        <fullName evidence="1">DUF2913 family protein</fullName>
    </submittedName>
</protein>
<accession>A0AAP2F2A7</accession>
<dbReference type="AlphaFoldDB" id="A0AAP2F2A7"/>
<comment type="caution">
    <text evidence="1">The sequence shown here is derived from an EMBL/GenBank/DDBJ whole genome shotgun (WGS) entry which is preliminary data.</text>
</comment>
<dbReference type="Proteomes" id="UP000653275">
    <property type="component" value="Unassembled WGS sequence"/>
</dbReference>
<name>A0AAP2F2A7_LELAM</name>
<dbReference type="EMBL" id="JAENMS010000005">
    <property type="protein sequence ID" value="MBL5935265.1"/>
    <property type="molecule type" value="Genomic_DNA"/>
</dbReference>
<gene>
    <name evidence="1" type="ORF">I7V27_12520</name>
</gene>